<dbReference type="Pfam" id="PF05494">
    <property type="entry name" value="MlaC"/>
    <property type="match status" value="1"/>
</dbReference>
<dbReference type="InterPro" id="IPR042245">
    <property type="entry name" value="Tgt2/MlaC_sf"/>
</dbReference>
<dbReference type="PANTHER" id="PTHR36573:SF1">
    <property type="entry name" value="INTERMEMBRANE PHOSPHOLIPID TRANSPORT SYSTEM BINDING PROTEIN MLAC"/>
    <property type="match status" value="1"/>
</dbReference>
<gene>
    <name evidence="2" type="ORF">DFP90_101174</name>
</gene>
<feature type="signal peptide" evidence="1">
    <location>
        <begin position="1"/>
        <end position="22"/>
    </location>
</feature>
<dbReference type="InterPro" id="IPR008869">
    <property type="entry name" value="MlaC/ttg2D"/>
</dbReference>
<keyword evidence="3" id="KW-1185">Reference proteome</keyword>
<evidence type="ECO:0000313" key="2">
    <source>
        <dbReference type="EMBL" id="RED53386.1"/>
    </source>
</evidence>
<sequence length="208" mass="23392">MRRIFFTFFLACFVAFSGQANASGSQTDLKAAEKFVSALGERTIKSLKGRSVDDPKRVTLMRDLLAESLDIERIGRIVLGTQWRKVDKSQQKAYQEIFREYALMKYAVLVSGYDGETFSITNSQQAGRSDAMVFTDILKDGKPLAAVGWRITTQKGELKILDVKVEKISMVQTEKSQFQTVLQKEGFDGLLSQLQQQLDKMEAKLASN</sequence>
<dbReference type="EMBL" id="QRDW01000001">
    <property type="protein sequence ID" value="RED53386.1"/>
    <property type="molecule type" value="Genomic_DNA"/>
</dbReference>
<evidence type="ECO:0000256" key="1">
    <source>
        <dbReference type="SAM" id="SignalP"/>
    </source>
</evidence>
<dbReference type="Gene3D" id="3.10.450.710">
    <property type="entry name" value="Tgt2/MlaC"/>
    <property type="match status" value="1"/>
</dbReference>
<organism evidence="2 3">
    <name type="scientific">Aestuariispira insulae</name>
    <dbReference type="NCBI Taxonomy" id="1461337"/>
    <lineage>
        <taxon>Bacteria</taxon>
        <taxon>Pseudomonadati</taxon>
        <taxon>Pseudomonadota</taxon>
        <taxon>Alphaproteobacteria</taxon>
        <taxon>Rhodospirillales</taxon>
        <taxon>Kiloniellaceae</taxon>
        <taxon>Aestuariispira</taxon>
    </lineage>
</organism>
<protein>
    <submittedName>
        <fullName evidence="2">ABC-type transporter MlaC component</fullName>
    </submittedName>
</protein>
<reference evidence="2 3" key="1">
    <citation type="submission" date="2018-07" db="EMBL/GenBank/DDBJ databases">
        <title>Genomic Encyclopedia of Type Strains, Phase III (KMG-III): the genomes of soil and plant-associated and newly described type strains.</title>
        <authorList>
            <person name="Whitman W."/>
        </authorList>
    </citation>
    <scope>NUCLEOTIDE SEQUENCE [LARGE SCALE GENOMIC DNA]</scope>
    <source>
        <strain evidence="2 3">CECT 8488</strain>
    </source>
</reference>
<accession>A0A3D9HWV5</accession>
<name>A0A3D9HWV5_9PROT</name>
<dbReference type="Proteomes" id="UP000256845">
    <property type="component" value="Unassembled WGS sequence"/>
</dbReference>
<comment type="caution">
    <text evidence="2">The sequence shown here is derived from an EMBL/GenBank/DDBJ whole genome shotgun (WGS) entry which is preliminary data.</text>
</comment>
<dbReference type="AlphaFoldDB" id="A0A3D9HWV5"/>
<dbReference type="PANTHER" id="PTHR36573">
    <property type="entry name" value="INTERMEMBRANE PHOSPHOLIPID TRANSPORT SYSTEM BINDING PROTEIN MLAC"/>
    <property type="match status" value="1"/>
</dbReference>
<proteinExistence type="predicted"/>
<feature type="chain" id="PRO_5017695003" evidence="1">
    <location>
        <begin position="23"/>
        <end position="208"/>
    </location>
</feature>
<keyword evidence="1" id="KW-0732">Signal</keyword>
<evidence type="ECO:0000313" key="3">
    <source>
        <dbReference type="Proteomes" id="UP000256845"/>
    </source>
</evidence>